<dbReference type="AlphaFoldDB" id="A0A914LFY9"/>
<name>A0A914LFY9_MELIC</name>
<dbReference type="Proteomes" id="UP000887563">
    <property type="component" value="Unplaced"/>
</dbReference>
<feature type="region of interest" description="Disordered" evidence="1">
    <location>
        <begin position="40"/>
        <end position="126"/>
    </location>
</feature>
<organism evidence="3 4">
    <name type="scientific">Meloidogyne incognita</name>
    <name type="common">Southern root-knot nematode worm</name>
    <name type="synonym">Oxyuris incognita</name>
    <dbReference type="NCBI Taxonomy" id="6306"/>
    <lineage>
        <taxon>Eukaryota</taxon>
        <taxon>Metazoa</taxon>
        <taxon>Ecdysozoa</taxon>
        <taxon>Nematoda</taxon>
        <taxon>Chromadorea</taxon>
        <taxon>Rhabditida</taxon>
        <taxon>Tylenchina</taxon>
        <taxon>Tylenchomorpha</taxon>
        <taxon>Tylenchoidea</taxon>
        <taxon>Meloidogynidae</taxon>
        <taxon>Meloidogyninae</taxon>
        <taxon>Meloidogyne</taxon>
        <taxon>Meloidogyne incognita group</taxon>
    </lineage>
</organism>
<proteinExistence type="predicted"/>
<dbReference type="WBParaSite" id="Minc3s00472g12925">
    <property type="protein sequence ID" value="Minc3s00472g12925"/>
    <property type="gene ID" value="Minc3s00472g12925"/>
</dbReference>
<feature type="compositionally biased region" description="Basic residues" evidence="1">
    <location>
        <begin position="110"/>
        <end position="126"/>
    </location>
</feature>
<keyword evidence="2" id="KW-0472">Membrane</keyword>
<evidence type="ECO:0000256" key="1">
    <source>
        <dbReference type="SAM" id="MobiDB-lite"/>
    </source>
</evidence>
<feature type="transmembrane region" description="Helical" evidence="2">
    <location>
        <begin position="12"/>
        <end position="32"/>
    </location>
</feature>
<evidence type="ECO:0000313" key="4">
    <source>
        <dbReference type="WBParaSite" id="Minc3s00472g12925"/>
    </source>
</evidence>
<keyword evidence="2" id="KW-1133">Transmembrane helix</keyword>
<keyword evidence="3" id="KW-1185">Reference proteome</keyword>
<accession>A0A914LFY9</accession>
<feature type="compositionally biased region" description="Pro residues" evidence="1">
    <location>
        <begin position="86"/>
        <end position="99"/>
    </location>
</feature>
<protein>
    <submittedName>
        <fullName evidence="4">Candidate secreted effector</fullName>
    </submittedName>
</protein>
<keyword evidence="2" id="KW-0812">Transmembrane</keyword>
<evidence type="ECO:0000256" key="2">
    <source>
        <dbReference type="SAM" id="Phobius"/>
    </source>
</evidence>
<evidence type="ECO:0000313" key="3">
    <source>
        <dbReference type="Proteomes" id="UP000887563"/>
    </source>
</evidence>
<sequence length="126" mass="14413">MSGFLESIGVQILEGILAGLVSGIINLGFNAIDRRIAQRQQQNILPRRRHRPRRSISSPGNNQRMRPPRFASAPARLQGQAVSPSQPSPAPSQPTPRPPQQKNKDNNKNVRGKKFWLRRRRRRLRR</sequence>
<reference evidence="4" key="1">
    <citation type="submission" date="2022-11" db="UniProtKB">
        <authorList>
            <consortium name="WormBaseParasite"/>
        </authorList>
    </citation>
    <scope>IDENTIFICATION</scope>
</reference>